<protein>
    <recommendedName>
        <fullName evidence="1">DUF4283 domain-containing protein</fullName>
    </recommendedName>
</protein>
<evidence type="ECO:0000313" key="2">
    <source>
        <dbReference type="EMBL" id="RVW27856.1"/>
    </source>
</evidence>
<accession>A0A438CXD2</accession>
<reference evidence="2 3" key="1">
    <citation type="journal article" date="2018" name="PLoS Genet.">
        <title>Population sequencing reveals clonal diversity and ancestral inbreeding in the grapevine cultivar Chardonnay.</title>
        <authorList>
            <person name="Roach M.J."/>
            <person name="Johnson D.L."/>
            <person name="Bohlmann J."/>
            <person name="van Vuuren H.J."/>
            <person name="Jones S.J."/>
            <person name="Pretorius I.S."/>
            <person name="Schmidt S.A."/>
            <person name="Borneman A.R."/>
        </authorList>
    </citation>
    <scope>NUCLEOTIDE SEQUENCE [LARGE SCALE GENOMIC DNA]</scope>
    <source>
        <strain evidence="3">cv. Chardonnay</strain>
        <tissue evidence="2">Leaf</tissue>
    </source>
</reference>
<proteinExistence type="predicted"/>
<comment type="caution">
    <text evidence="2">The sequence shown here is derived from an EMBL/GenBank/DDBJ whole genome shotgun (WGS) entry which is preliminary data.</text>
</comment>
<dbReference type="EMBL" id="QGNW01001933">
    <property type="protein sequence ID" value="RVW27856.1"/>
    <property type="molecule type" value="Genomic_DNA"/>
</dbReference>
<evidence type="ECO:0000259" key="1">
    <source>
        <dbReference type="Pfam" id="PF14111"/>
    </source>
</evidence>
<dbReference type="Proteomes" id="UP000288805">
    <property type="component" value="Unassembled WGS sequence"/>
</dbReference>
<sequence>MGIDFSITQKERKGIACTVHFKVDSLQHAWIEGQPALPWGPHTNSNHTVKKNQTHTAIRIINIKVAVTQVKRSHSRLHLGEDDHHAATGQWYIPEFEEGGAATFSPLIISPHHQYTLCLSFMIMIGLSGLGDFSVPFPDLEFVRKWVDHHWHLKGRLRIAVLGRGLLLFESLSEAEWVLARGKRRIKENFLHLERWNPEVVLLSRGSCMNRVTVAREEDERSPHAAFSRSPKAEEQFEVQVMSPSEGKSRELQPLLQQNQGHLMVGLRRVMG</sequence>
<name>A0A438CXD2_VITVI</name>
<dbReference type="InterPro" id="IPR025558">
    <property type="entry name" value="DUF4283"/>
</dbReference>
<dbReference type="AlphaFoldDB" id="A0A438CXD2"/>
<organism evidence="2 3">
    <name type="scientific">Vitis vinifera</name>
    <name type="common">Grape</name>
    <dbReference type="NCBI Taxonomy" id="29760"/>
    <lineage>
        <taxon>Eukaryota</taxon>
        <taxon>Viridiplantae</taxon>
        <taxon>Streptophyta</taxon>
        <taxon>Embryophyta</taxon>
        <taxon>Tracheophyta</taxon>
        <taxon>Spermatophyta</taxon>
        <taxon>Magnoliopsida</taxon>
        <taxon>eudicotyledons</taxon>
        <taxon>Gunneridae</taxon>
        <taxon>Pentapetalae</taxon>
        <taxon>rosids</taxon>
        <taxon>Vitales</taxon>
        <taxon>Vitaceae</taxon>
        <taxon>Viteae</taxon>
        <taxon>Vitis</taxon>
    </lineage>
</organism>
<dbReference type="Pfam" id="PF14111">
    <property type="entry name" value="DUF4283"/>
    <property type="match status" value="1"/>
</dbReference>
<evidence type="ECO:0000313" key="3">
    <source>
        <dbReference type="Proteomes" id="UP000288805"/>
    </source>
</evidence>
<gene>
    <name evidence="2" type="ORF">CK203_115931</name>
</gene>
<feature type="domain" description="DUF4283" evidence="1">
    <location>
        <begin position="131"/>
        <end position="200"/>
    </location>
</feature>